<reference evidence="1" key="1">
    <citation type="submission" date="2020-11" db="EMBL/GenBank/DDBJ databases">
        <authorList>
            <person name="Tran Van P."/>
        </authorList>
    </citation>
    <scope>NUCLEOTIDE SEQUENCE</scope>
</reference>
<dbReference type="Proteomes" id="UP000728032">
    <property type="component" value="Unassembled WGS sequence"/>
</dbReference>
<keyword evidence="2" id="KW-1185">Reference proteome</keyword>
<organism evidence="1">
    <name type="scientific">Oppiella nova</name>
    <dbReference type="NCBI Taxonomy" id="334625"/>
    <lineage>
        <taxon>Eukaryota</taxon>
        <taxon>Metazoa</taxon>
        <taxon>Ecdysozoa</taxon>
        <taxon>Arthropoda</taxon>
        <taxon>Chelicerata</taxon>
        <taxon>Arachnida</taxon>
        <taxon>Acari</taxon>
        <taxon>Acariformes</taxon>
        <taxon>Sarcoptiformes</taxon>
        <taxon>Oribatida</taxon>
        <taxon>Brachypylina</taxon>
        <taxon>Oppioidea</taxon>
        <taxon>Oppiidae</taxon>
        <taxon>Oppiella</taxon>
    </lineage>
</organism>
<name>A0A7R9M8R7_9ACAR</name>
<dbReference type="EMBL" id="CAJPVJ010007914">
    <property type="protein sequence ID" value="CAG2171582.1"/>
    <property type="molecule type" value="Genomic_DNA"/>
</dbReference>
<protein>
    <submittedName>
        <fullName evidence="1">Uncharacterized protein</fullName>
    </submittedName>
</protein>
<dbReference type="EMBL" id="OC922739">
    <property type="protein sequence ID" value="CAD7654395.1"/>
    <property type="molecule type" value="Genomic_DNA"/>
</dbReference>
<gene>
    <name evidence="1" type="ORF">ONB1V03_LOCUS11042</name>
</gene>
<sequence>MHFIGVGVYLHPYHSLSQPSLQTQFIIRYIDYQCCRQNAWIATIGHKLSSQAHNSSKRKISHSYKLISVQRIGNRVIDIS</sequence>
<proteinExistence type="predicted"/>
<evidence type="ECO:0000313" key="2">
    <source>
        <dbReference type="Proteomes" id="UP000728032"/>
    </source>
</evidence>
<evidence type="ECO:0000313" key="1">
    <source>
        <dbReference type="EMBL" id="CAD7654395.1"/>
    </source>
</evidence>
<dbReference type="AlphaFoldDB" id="A0A7R9M8R7"/>
<accession>A0A7R9M8R7</accession>